<protein>
    <submittedName>
        <fullName evidence="1">Uncharacterized protein</fullName>
    </submittedName>
</protein>
<dbReference type="EMBL" id="AP019695">
    <property type="protein sequence ID" value="BBK23273.1"/>
    <property type="molecule type" value="Genomic_DNA"/>
</dbReference>
<accession>A0A6N4TKE6</accession>
<organism evidence="1 2">
    <name type="scientific">Amedibacterium intestinale</name>
    <dbReference type="NCBI Taxonomy" id="2583452"/>
    <lineage>
        <taxon>Bacteria</taxon>
        <taxon>Bacillati</taxon>
        <taxon>Bacillota</taxon>
        <taxon>Erysipelotrichia</taxon>
        <taxon>Erysipelotrichales</taxon>
        <taxon>Erysipelotrichaceae</taxon>
        <taxon>Amedibacterium</taxon>
    </lineage>
</organism>
<dbReference type="KEGG" id="aarg:Aargi30884_21760"/>
<sequence length="63" mass="7563">MIHIHLHYKNMNIVCLYRYRDIQGIHLPCSLTYTKQIGKNTKISTKKQLKLLFLENKLYLSNK</sequence>
<name>A0A6N4TKE6_9FIRM</name>
<evidence type="ECO:0000313" key="1">
    <source>
        <dbReference type="EMBL" id="BBK23273.1"/>
    </source>
</evidence>
<proteinExistence type="predicted"/>
<dbReference type="Proteomes" id="UP000464754">
    <property type="component" value="Chromosome"/>
</dbReference>
<evidence type="ECO:0000313" key="2">
    <source>
        <dbReference type="Proteomes" id="UP000464754"/>
    </source>
</evidence>
<reference evidence="2" key="1">
    <citation type="submission" date="2019-05" db="EMBL/GenBank/DDBJ databases">
        <title>Complete genome sequencing of Absiella argi strain JCM 30884.</title>
        <authorList>
            <person name="Sakamoto M."/>
            <person name="Murakami T."/>
            <person name="Mori H."/>
        </authorList>
    </citation>
    <scope>NUCLEOTIDE SEQUENCE [LARGE SCALE GENOMIC DNA]</scope>
    <source>
        <strain evidence="2">JCM 30884</strain>
    </source>
</reference>
<gene>
    <name evidence="1" type="ORF">Aargi30884_21760</name>
</gene>
<dbReference type="AlphaFoldDB" id="A0A6N4TKE6"/>
<keyword evidence="2" id="KW-1185">Reference proteome</keyword>